<name>A0A1J5MXW8_9BACT</name>
<keyword evidence="2" id="KW-1185">Reference proteome</keyword>
<reference evidence="1 2" key="1">
    <citation type="submission" date="2015-09" db="EMBL/GenBank/DDBJ databases">
        <title>Genome of Desulfovibrio dechloracetivorans BerOc1, a mercury methylating strain isolated from highly hydrocarbons and metals contaminated coastal sediments.</title>
        <authorList>
            <person name="Goni Urriza M."/>
            <person name="Gassie C."/>
            <person name="Bouchez O."/>
            <person name="Klopp C."/>
            <person name="Ranchou-Peyruse A."/>
            <person name="Remy G."/>
        </authorList>
    </citation>
    <scope>NUCLEOTIDE SEQUENCE [LARGE SCALE GENOMIC DNA]</scope>
    <source>
        <strain evidence="1 2">BerOc1</strain>
    </source>
</reference>
<organism evidence="1 2">
    <name type="scientific">Pseudodesulfovibrio hydrargyri</name>
    <dbReference type="NCBI Taxonomy" id="2125990"/>
    <lineage>
        <taxon>Bacteria</taxon>
        <taxon>Pseudomonadati</taxon>
        <taxon>Thermodesulfobacteriota</taxon>
        <taxon>Desulfovibrionia</taxon>
        <taxon>Desulfovibrionales</taxon>
        <taxon>Desulfovibrionaceae</taxon>
    </lineage>
</organism>
<evidence type="ECO:0000313" key="1">
    <source>
        <dbReference type="EMBL" id="OIQ50668.1"/>
    </source>
</evidence>
<proteinExistence type="predicted"/>
<dbReference type="AlphaFoldDB" id="A0A1J5MXW8"/>
<dbReference type="EMBL" id="LKAQ01000004">
    <property type="protein sequence ID" value="OIQ50668.1"/>
    <property type="molecule type" value="Genomic_DNA"/>
</dbReference>
<gene>
    <name evidence="1" type="ORF">BerOc1_02609</name>
</gene>
<protein>
    <submittedName>
        <fullName evidence="1">Uncharacterized protein</fullName>
    </submittedName>
</protein>
<comment type="caution">
    <text evidence="1">The sequence shown here is derived from an EMBL/GenBank/DDBJ whole genome shotgun (WGS) entry which is preliminary data.</text>
</comment>
<evidence type="ECO:0000313" key="2">
    <source>
        <dbReference type="Proteomes" id="UP000181901"/>
    </source>
</evidence>
<accession>A0A1J5MXW8</accession>
<sequence length="42" mass="4847">MPNMDYPGPCLSCIDHSCGLWDENVSESKDERSSEEEDRDRN</sequence>
<dbReference type="RefSeq" id="WP_278248069.1">
    <property type="nucleotide sequence ID" value="NZ_LKAQ01000004.1"/>
</dbReference>
<dbReference type="Proteomes" id="UP000181901">
    <property type="component" value="Unassembled WGS sequence"/>
</dbReference>